<sequence length="55" mass="6318">MYELADKYQVVGLKELAKEKFSRGCKQFWDTPDFPIAAFHAFSTTPEEDSGLRDC</sequence>
<evidence type="ECO:0000313" key="2">
    <source>
        <dbReference type="Proteomes" id="UP000758155"/>
    </source>
</evidence>
<evidence type="ECO:0000313" key="1">
    <source>
        <dbReference type="EMBL" id="KAF3032095.1"/>
    </source>
</evidence>
<dbReference type="AlphaFoldDB" id="A0A9P4WGZ0"/>
<keyword evidence="2" id="KW-1185">Reference proteome</keyword>
<reference evidence="1" key="1">
    <citation type="submission" date="2019-04" db="EMBL/GenBank/DDBJ databases">
        <title>Sequencing of skin fungus with MAO and IRED activity.</title>
        <authorList>
            <person name="Marsaioli A.J."/>
            <person name="Bonatto J.M.C."/>
            <person name="Reis Junior O."/>
        </authorList>
    </citation>
    <scope>NUCLEOTIDE SEQUENCE</scope>
    <source>
        <strain evidence="1">28M1</strain>
    </source>
</reference>
<feature type="non-terminal residue" evidence="1">
    <location>
        <position position="55"/>
    </location>
</feature>
<name>A0A9P4WGZ0_9PLEO</name>
<gene>
    <name evidence="1" type="ORF">E8E12_000184</name>
</gene>
<organism evidence="1 2">
    <name type="scientific">Didymella heteroderae</name>
    <dbReference type="NCBI Taxonomy" id="1769908"/>
    <lineage>
        <taxon>Eukaryota</taxon>
        <taxon>Fungi</taxon>
        <taxon>Dikarya</taxon>
        <taxon>Ascomycota</taxon>
        <taxon>Pezizomycotina</taxon>
        <taxon>Dothideomycetes</taxon>
        <taxon>Pleosporomycetidae</taxon>
        <taxon>Pleosporales</taxon>
        <taxon>Pleosporineae</taxon>
        <taxon>Didymellaceae</taxon>
        <taxon>Didymella</taxon>
    </lineage>
</organism>
<protein>
    <submittedName>
        <fullName evidence="1">Uncharacterized protein</fullName>
    </submittedName>
</protein>
<proteinExistence type="predicted"/>
<dbReference type="PANTHER" id="PTHR47843">
    <property type="entry name" value="BTB DOMAIN-CONTAINING PROTEIN-RELATED"/>
    <property type="match status" value="1"/>
</dbReference>
<dbReference type="Proteomes" id="UP000758155">
    <property type="component" value="Unassembled WGS sequence"/>
</dbReference>
<dbReference type="OrthoDB" id="6359816at2759"/>
<accession>A0A9P4WGZ0</accession>
<comment type="caution">
    <text evidence="1">The sequence shown here is derived from an EMBL/GenBank/DDBJ whole genome shotgun (WGS) entry which is preliminary data.</text>
</comment>
<dbReference type="EMBL" id="SWKV01000110">
    <property type="protein sequence ID" value="KAF3032095.1"/>
    <property type="molecule type" value="Genomic_DNA"/>
</dbReference>
<dbReference type="PANTHER" id="PTHR47843:SF5">
    <property type="entry name" value="BTB_POZ DOMAIN PROTEIN"/>
    <property type="match status" value="1"/>
</dbReference>